<organism evidence="1 2">
    <name type="scientific">Actinacidiphila yanglinensis</name>
    <dbReference type="NCBI Taxonomy" id="310779"/>
    <lineage>
        <taxon>Bacteria</taxon>
        <taxon>Bacillati</taxon>
        <taxon>Actinomycetota</taxon>
        <taxon>Actinomycetes</taxon>
        <taxon>Kitasatosporales</taxon>
        <taxon>Streptomycetaceae</taxon>
        <taxon>Actinacidiphila</taxon>
    </lineage>
</organism>
<accession>A0A1H5SUP8</accession>
<dbReference type="Proteomes" id="UP000236754">
    <property type="component" value="Unassembled WGS sequence"/>
</dbReference>
<dbReference type="AlphaFoldDB" id="A0A1H5SUP8"/>
<sequence>MDVFQVGPGGAAQVLDVPPGCSDLAGFERWRTTVWGSDAARSLGARFLPVLAEGDLYVWPGQVGEFLDECALLRAGLDALVPGLAGADPGRAPAEHRRRISARLANIEAAARRALREDGGVLVW</sequence>
<keyword evidence="2" id="KW-1185">Reference proteome</keyword>
<evidence type="ECO:0000313" key="1">
    <source>
        <dbReference type="EMBL" id="SEF54313.1"/>
    </source>
</evidence>
<name>A0A1H5SUP8_9ACTN</name>
<protein>
    <submittedName>
        <fullName evidence="1">Uncharacterized protein</fullName>
    </submittedName>
</protein>
<gene>
    <name evidence="1" type="ORF">SAMN05216223_101285</name>
</gene>
<dbReference type="EMBL" id="FNVU01000001">
    <property type="protein sequence ID" value="SEF54313.1"/>
    <property type="molecule type" value="Genomic_DNA"/>
</dbReference>
<reference evidence="1 2" key="1">
    <citation type="submission" date="2016-10" db="EMBL/GenBank/DDBJ databases">
        <authorList>
            <person name="de Groot N.N."/>
        </authorList>
    </citation>
    <scope>NUCLEOTIDE SEQUENCE [LARGE SCALE GENOMIC DNA]</scope>
    <source>
        <strain evidence="1 2">CGMCC 4.2023</strain>
    </source>
</reference>
<proteinExistence type="predicted"/>
<evidence type="ECO:0000313" key="2">
    <source>
        <dbReference type="Proteomes" id="UP000236754"/>
    </source>
</evidence>